<evidence type="ECO:0000256" key="13">
    <source>
        <dbReference type="ARBA" id="ARBA00072009"/>
    </source>
</evidence>
<dbReference type="GO" id="GO:0005829">
    <property type="term" value="C:cytosol"/>
    <property type="evidence" value="ECO:0007669"/>
    <property type="project" value="GOC"/>
</dbReference>
<dbReference type="CDD" id="cd06866">
    <property type="entry name" value="PX_SNX8_Mvp1p_like"/>
    <property type="match status" value="1"/>
</dbReference>
<evidence type="ECO:0000256" key="2">
    <source>
        <dbReference type="ARBA" id="ARBA00004287"/>
    </source>
</evidence>
<evidence type="ECO:0000256" key="10">
    <source>
        <dbReference type="ARBA" id="ARBA00022980"/>
    </source>
</evidence>
<dbReference type="InterPro" id="IPR005749">
    <property type="entry name" value="Ribosomal_uL15_bac-type"/>
</dbReference>
<keyword evidence="8" id="KW-0963">Cytoplasm</keyword>
<dbReference type="GO" id="GO:0032266">
    <property type="term" value="F:phosphatidylinositol-3-phosphate binding"/>
    <property type="evidence" value="ECO:0007669"/>
    <property type="project" value="TreeGrafter"/>
</dbReference>
<dbReference type="Gene3D" id="3.30.1520.10">
    <property type="entry name" value="Phox-like domain"/>
    <property type="match status" value="1"/>
</dbReference>
<proteinExistence type="inferred from homology"/>
<keyword evidence="9" id="KW-0653">Protein transport</keyword>
<dbReference type="InterPro" id="IPR027267">
    <property type="entry name" value="AH/BAR_dom_sf"/>
</dbReference>
<dbReference type="CDD" id="cd07597">
    <property type="entry name" value="BAR_SNX8"/>
    <property type="match status" value="1"/>
</dbReference>
<dbReference type="EMBL" id="MU864954">
    <property type="protein sequence ID" value="KAK4463901.1"/>
    <property type="molecule type" value="Genomic_DNA"/>
</dbReference>
<dbReference type="GO" id="GO:0042147">
    <property type="term" value="P:retrograde transport, endosome to Golgi"/>
    <property type="evidence" value="ECO:0007669"/>
    <property type="project" value="InterPro"/>
</dbReference>
<feature type="domain" description="PX" evidence="15">
    <location>
        <begin position="663"/>
        <end position="777"/>
    </location>
</feature>
<keyword evidence="12" id="KW-0687">Ribonucleoprotein</keyword>
<comment type="similarity">
    <text evidence="5">Belongs to the sorting nexin family.</text>
</comment>
<evidence type="ECO:0000256" key="7">
    <source>
        <dbReference type="ARBA" id="ARBA00022448"/>
    </source>
</evidence>
<dbReference type="SUPFAM" id="SSF64268">
    <property type="entry name" value="PX domain"/>
    <property type="match status" value="1"/>
</dbReference>
<dbReference type="Gene3D" id="1.20.1270.60">
    <property type="entry name" value="Arfaptin homology (AH) domain/BAR domain"/>
    <property type="match status" value="1"/>
</dbReference>
<dbReference type="InterPro" id="IPR045734">
    <property type="entry name" value="Snx8_BAR_dom"/>
</dbReference>
<comment type="caution">
    <text evidence="16">The sequence shown here is derived from an EMBL/GenBank/DDBJ whole genome shotgun (WGS) entry which is preliminary data.</text>
</comment>
<keyword evidence="11" id="KW-0472">Membrane</keyword>
<dbReference type="InterPro" id="IPR036227">
    <property type="entry name" value="Ribosomal_uL15/eL18_sf"/>
</dbReference>
<dbReference type="Pfam" id="PF00787">
    <property type="entry name" value="PX"/>
    <property type="match status" value="1"/>
</dbReference>
<reference evidence="16" key="1">
    <citation type="journal article" date="2023" name="Mol. Phylogenet. Evol.">
        <title>Genome-scale phylogeny and comparative genomics of the fungal order Sordariales.</title>
        <authorList>
            <person name="Hensen N."/>
            <person name="Bonometti L."/>
            <person name="Westerberg I."/>
            <person name="Brannstrom I.O."/>
            <person name="Guillou S."/>
            <person name="Cros-Aarteil S."/>
            <person name="Calhoun S."/>
            <person name="Haridas S."/>
            <person name="Kuo A."/>
            <person name="Mondo S."/>
            <person name="Pangilinan J."/>
            <person name="Riley R."/>
            <person name="LaButti K."/>
            <person name="Andreopoulos B."/>
            <person name="Lipzen A."/>
            <person name="Chen C."/>
            <person name="Yan M."/>
            <person name="Daum C."/>
            <person name="Ng V."/>
            <person name="Clum A."/>
            <person name="Steindorff A."/>
            <person name="Ohm R.A."/>
            <person name="Martin F."/>
            <person name="Silar P."/>
            <person name="Natvig D.O."/>
            <person name="Lalanne C."/>
            <person name="Gautier V."/>
            <person name="Ament-Velasquez S.L."/>
            <person name="Kruys A."/>
            <person name="Hutchinson M.I."/>
            <person name="Powell A.J."/>
            <person name="Barry K."/>
            <person name="Miller A.N."/>
            <person name="Grigoriev I.V."/>
            <person name="Debuchy R."/>
            <person name="Gladieux P."/>
            <person name="Hiltunen Thoren M."/>
            <person name="Johannesson H."/>
        </authorList>
    </citation>
    <scope>NUCLEOTIDE SEQUENCE</scope>
    <source>
        <strain evidence="16">PSN324</strain>
    </source>
</reference>
<name>A0AAV9HT30_9PEZI</name>
<keyword evidence="17" id="KW-1185">Reference proteome</keyword>
<dbReference type="FunFam" id="1.20.1270.60:FF:000072">
    <property type="entry name" value="Sorting nexin MVP1"/>
    <property type="match status" value="1"/>
</dbReference>
<evidence type="ECO:0000259" key="15">
    <source>
        <dbReference type="PROSITE" id="PS50195"/>
    </source>
</evidence>
<comment type="function">
    <text evidence="1">Required for vacuolar protein sorting.</text>
</comment>
<evidence type="ECO:0000313" key="16">
    <source>
        <dbReference type="EMBL" id="KAK4463901.1"/>
    </source>
</evidence>
<sequence length="1042" mass="114392">MPPRLPFAQVARCCRAAIEVPPRQPSLVSLFAALSVQTRSASILASLSDNKGAYHKRIRKGRGPSSGKGKTSGRGQKGRKARGSINPWFQGGQTPLIFKHGQKGFVNHRAPVMSELNLDRVQTWIDTGRLDPTKPITPTELMRSGIIGKKINDGIKLLARGKDDLKTPIEIVVSRASAAAIEAIEGAGGRITTRFYTKEALKRLAKGESVHSDKPLPVGPEHVESILQQARSTKKHLYRLPDPTSRWDIEYYRDPAHRGYLSHTLKPGESPSLYFKVPGEKVMNHLYILITLSTMSLFGSSPPESSSSAMGAANFAQNKSSLFEDESPMTKSTTTALFADDDPGSDSPWDMPTPRRHQSRAELVRKLLPAADVPDSYVEAFDAVVREEGSGGQVTAGGIARTLAAAKLGADAQARIMGIVAPGGSSSEGFTLGRGEFNVLLALIGLAQEGETVSLDGVDERRRSLPQPKLHGLVDNTPALPHLADLAAKPPQRPNTPPKPTTQHPPSPARSRTARKAPMDYPEDPWNTPDVHRDHNHAPEPPRPNGDDRAPSPAENENGSANMFGSSPPAALPGRTTSTFTTSAPPSSAGPVEQTPPTNWAFFDGNPSSVGSGFGHQPSNPGMAFADTALPMPQEPVISIQPPLAPVPARTIGGSGRPGPVVEENILVNLLPEKEGMFFFQHHNYEVTSSRRASKVIRRYSDFVWLLDCLHKRYPFRILPLLPPKRVAVNGNHLSNDGAFIEKRRRGLARFLNALVKHPVLSQEQLVVMFLTVPTELSVWRKQATISVQDEFVGRSLPAGLEDSLPPALEELFERTRTGVKRSAELYIGVCSIMDRLVKRAEGVAADHARVALSLTSLTEVSAETYATDSNDVPLLNDGLQAMSRHLRTAQSLMEDEARAWDEGVLEDLKRQRDALVSLRDLFDRRERLDKDNIPFLERRIATNENKLGALRAKPEGVVKPGEIEKVVEAIIKDKESIVSQHNRSVFVKECIRDELVFFQHTQYNVSRWNQDWAQERVKYAEMLADNWRGLIDDLEGMPLGD</sequence>
<dbReference type="InterPro" id="IPR021131">
    <property type="entry name" value="Ribosomal_uL15/eL18"/>
</dbReference>
<keyword evidence="10" id="KW-0689">Ribosomal protein</keyword>
<dbReference type="GO" id="GO:0006623">
    <property type="term" value="P:protein targeting to vacuole"/>
    <property type="evidence" value="ECO:0007669"/>
    <property type="project" value="TreeGrafter"/>
</dbReference>
<dbReference type="InterPro" id="IPR035704">
    <property type="entry name" value="SNX8/Mvp1_PX"/>
</dbReference>
<organism evidence="16 17">
    <name type="scientific">Cladorrhinum samala</name>
    <dbReference type="NCBI Taxonomy" id="585594"/>
    <lineage>
        <taxon>Eukaryota</taxon>
        <taxon>Fungi</taxon>
        <taxon>Dikarya</taxon>
        <taxon>Ascomycota</taxon>
        <taxon>Pezizomycotina</taxon>
        <taxon>Sordariomycetes</taxon>
        <taxon>Sordariomycetidae</taxon>
        <taxon>Sordariales</taxon>
        <taxon>Podosporaceae</taxon>
        <taxon>Cladorrhinum</taxon>
    </lineage>
</organism>
<keyword evidence="7" id="KW-0813">Transport</keyword>
<feature type="compositionally biased region" description="Polar residues" evidence="14">
    <location>
        <begin position="555"/>
        <end position="565"/>
    </location>
</feature>
<dbReference type="GO" id="GO:0016020">
    <property type="term" value="C:membrane"/>
    <property type="evidence" value="ECO:0007669"/>
    <property type="project" value="UniProtKB-SubCell"/>
</dbReference>
<comment type="similarity">
    <text evidence="4">Belongs to the universal ribosomal protein uL15 family.</text>
</comment>
<dbReference type="InterPro" id="IPR036871">
    <property type="entry name" value="PX_dom_sf"/>
</dbReference>
<dbReference type="SUPFAM" id="SSF52080">
    <property type="entry name" value="Ribosomal proteins L15p and L18e"/>
    <property type="match status" value="1"/>
</dbReference>
<dbReference type="Pfam" id="PF00828">
    <property type="entry name" value="Ribosomal_L27A"/>
    <property type="match status" value="1"/>
</dbReference>
<evidence type="ECO:0000256" key="14">
    <source>
        <dbReference type="SAM" id="MobiDB-lite"/>
    </source>
</evidence>
<evidence type="ECO:0000256" key="11">
    <source>
        <dbReference type="ARBA" id="ARBA00023136"/>
    </source>
</evidence>
<dbReference type="PANTHER" id="PTHR47554:SF1">
    <property type="entry name" value="SORTING NEXIN MVP1"/>
    <property type="match status" value="1"/>
</dbReference>
<dbReference type="Proteomes" id="UP001321749">
    <property type="component" value="Unassembled WGS sequence"/>
</dbReference>
<evidence type="ECO:0000256" key="3">
    <source>
        <dbReference type="ARBA" id="ARBA00004496"/>
    </source>
</evidence>
<dbReference type="SMART" id="SM00312">
    <property type="entry name" value="PX"/>
    <property type="match status" value="1"/>
</dbReference>
<reference evidence="16" key="2">
    <citation type="submission" date="2023-06" db="EMBL/GenBank/DDBJ databases">
        <authorList>
            <consortium name="Lawrence Berkeley National Laboratory"/>
            <person name="Mondo S.J."/>
            <person name="Hensen N."/>
            <person name="Bonometti L."/>
            <person name="Westerberg I."/>
            <person name="Brannstrom I.O."/>
            <person name="Guillou S."/>
            <person name="Cros-Aarteil S."/>
            <person name="Calhoun S."/>
            <person name="Haridas S."/>
            <person name="Kuo A."/>
            <person name="Pangilinan J."/>
            <person name="Riley R."/>
            <person name="Labutti K."/>
            <person name="Andreopoulos B."/>
            <person name="Lipzen A."/>
            <person name="Chen C."/>
            <person name="Yanf M."/>
            <person name="Daum C."/>
            <person name="Ng V."/>
            <person name="Clum A."/>
            <person name="Steindorff A."/>
            <person name="Ohm R."/>
            <person name="Martin F."/>
            <person name="Silar P."/>
            <person name="Natvig D."/>
            <person name="Lalanne C."/>
            <person name="Gautier V."/>
            <person name="Ament-Velasquez S.L."/>
            <person name="Kruys A."/>
            <person name="Hutchinson M.I."/>
            <person name="Powell A.J."/>
            <person name="Barry K."/>
            <person name="Miller A.N."/>
            <person name="Grigoriev I.V."/>
            <person name="Debuchy R."/>
            <person name="Gladieux P."/>
            <person name="Thoren M.H."/>
            <person name="Johannesson H."/>
        </authorList>
    </citation>
    <scope>NUCLEOTIDE SEQUENCE</scope>
    <source>
        <strain evidence="16">PSN324</strain>
    </source>
</reference>
<dbReference type="NCBIfam" id="TIGR01071">
    <property type="entry name" value="rplO_bact"/>
    <property type="match status" value="1"/>
</dbReference>
<evidence type="ECO:0000256" key="12">
    <source>
        <dbReference type="ARBA" id="ARBA00023274"/>
    </source>
</evidence>
<dbReference type="GO" id="GO:0015934">
    <property type="term" value="C:large ribosomal subunit"/>
    <property type="evidence" value="ECO:0007669"/>
    <property type="project" value="InterPro"/>
</dbReference>
<evidence type="ECO:0000313" key="17">
    <source>
        <dbReference type="Proteomes" id="UP001321749"/>
    </source>
</evidence>
<evidence type="ECO:0000256" key="8">
    <source>
        <dbReference type="ARBA" id="ARBA00022490"/>
    </source>
</evidence>
<comment type="subcellular location">
    <subcellularLocation>
        <location evidence="3">Cytoplasm</location>
    </subcellularLocation>
    <subcellularLocation>
        <location evidence="2">Membrane</location>
        <topology evidence="2">Peripheral membrane protein</topology>
        <orientation evidence="2">Cytoplasmic side</orientation>
    </subcellularLocation>
</comment>
<dbReference type="InterPro" id="IPR030878">
    <property type="entry name" value="Ribosomal_uL15"/>
</dbReference>
<feature type="region of interest" description="Disordered" evidence="14">
    <location>
        <begin position="54"/>
        <end position="86"/>
    </location>
</feature>
<dbReference type="Gene3D" id="3.100.10.10">
    <property type="match status" value="1"/>
</dbReference>
<dbReference type="FunFam" id="3.30.1520.10:FF:000037">
    <property type="entry name" value="Sorting nexin mvp-1"/>
    <property type="match status" value="1"/>
</dbReference>
<evidence type="ECO:0000256" key="9">
    <source>
        <dbReference type="ARBA" id="ARBA00022927"/>
    </source>
</evidence>
<dbReference type="HAMAP" id="MF_01341">
    <property type="entry name" value="Ribosomal_uL15"/>
    <property type="match status" value="1"/>
</dbReference>
<dbReference type="InterPro" id="IPR028662">
    <property type="entry name" value="SNX8/Mvp1"/>
</dbReference>
<feature type="region of interest" description="Disordered" evidence="14">
    <location>
        <begin position="486"/>
        <end position="596"/>
    </location>
</feature>
<dbReference type="AlphaFoldDB" id="A0AAV9HT30"/>
<protein>
    <recommendedName>
        <fullName evidence="6">Sorting nexin MVP1</fullName>
    </recommendedName>
    <alternativeName>
        <fullName evidence="13">Sorting nexin mvp1</fullName>
    </alternativeName>
</protein>
<feature type="region of interest" description="Disordered" evidence="14">
    <location>
        <begin position="335"/>
        <end position="355"/>
    </location>
</feature>
<evidence type="ECO:0000256" key="1">
    <source>
        <dbReference type="ARBA" id="ARBA00002474"/>
    </source>
</evidence>
<evidence type="ECO:0000256" key="6">
    <source>
        <dbReference type="ARBA" id="ARBA00014268"/>
    </source>
</evidence>
<evidence type="ECO:0000256" key="4">
    <source>
        <dbReference type="ARBA" id="ARBA00007320"/>
    </source>
</evidence>
<dbReference type="GO" id="GO:0003735">
    <property type="term" value="F:structural constituent of ribosome"/>
    <property type="evidence" value="ECO:0007669"/>
    <property type="project" value="InterPro"/>
</dbReference>
<evidence type="ECO:0000256" key="5">
    <source>
        <dbReference type="ARBA" id="ARBA00010883"/>
    </source>
</evidence>
<dbReference type="GO" id="GO:0005768">
    <property type="term" value="C:endosome"/>
    <property type="evidence" value="ECO:0007669"/>
    <property type="project" value="TreeGrafter"/>
</dbReference>
<feature type="compositionally biased region" description="Pro residues" evidence="14">
    <location>
        <begin position="491"/>
        <end position="508"/>
    </location>
</feature>
<dbReference type="GO" id="GO:0006412">
    <property type="term" value="P:translation"/>
    <property type="evidence" value="ECO:0007669"/>
    <property type="project" value="InterPro"/>
</dbReference>
<feature type="compositionally biased region" description="Basic and acidic residues" evidence="14">
    <location>
        <begin position="530"/>
        <end position="550"/>
    </location>
</feature>
<accession>A0AAV9HT30</accession>
<gene>
    <name evidence="16" type="ORF">QBC42DRAFT_304494</name>
</gene>
<dbReference type="InterPro" id="IPR001683">
    <property type="entry name" value="PX_dom"/>
</dbReference>
<dbReference type="PROSITE" id="PS50195">
    <property type="entry name" value="PX"/>
    <property type="match status" value="1"/>
</dbReference>
<dbReference type="Pfam" id="PF19566">
    <property type="entry name" value="Snx8_BAR_dom"/>
    <property type="match status" value="1"/>
</dbReference>
<feature type="compositionally biased region" description="Low complexity" evidence="14">
    <location>
        <begin position="573"/>
        <end position="591"/>
    </location>
</feature>
<dbReference type="PANTHER" id="PTHR47554">
    <property type="entry name" value="SORTING NEXIN MVP1"/>
    <property type="match status" value="1"/>
</dbReference>